<dbReference type="GO" id="GO:0016491">
    <property type="term" value="F:oxidoreductase activity"/>
    <property type="evidence" value="ECO:0007669"/>
    <property type="project" value="UniProtKB-KW"/>
</dbReference>
<keyword evidence="1" id="KW-0560">Oxidoreductase</keyword>
<sequence length="199" mass="23003">TCYPVDRQRLLLPFSQSCFHRGGHIISCPSVRQLRLFALNCLKKVGCSLDHAEQLVDVLICSDYRGHYSHGLSRLHLYVQDLKRNFTTEEGEPIIHKEKGATAWVDGNNLLGPVVGNFCMKLAIEKARRNGIGWGVAKNSNHFGIAGNGIYQYFAMRVCDIFGRKDTWLKPDFLRRTRSQRRFVFPRYGFEYGRFWKDK</sequence>
<evidence type="ECO:0008006" key="4">
    <source>
        <dbReference type="Google" id="ProtNLM"/>
    </source>
</evidence>
<organism evidence="2 3">
    <name type="scientific">Parelaphostrongylus tenuis</name>
    <name type="common">Meningeal worm</name>
    <dbReference type="NCBI Taxonomy" id="148309"/>
    <lineage>
        <taxon>Eukaryota</taxon>
        <taxon>Metazoa</taxon>
        <taxon>Ecdysozoa</taxon>
        <taxon>Nematoda</taxon>
        <taxon>Chromadorea</taxon>
        <taxon>Rhabditida</taxon>
        <taxon>Rhabditina</taxon>
        <taxon>Rhabditomorpha</taxon>
        <taxon>Strongyloidea</taxon>
        <taxon>Metastrongylidae</taxon>
        <taxon>Parelaphostrongylus</taxon>
    </lineage>
</organism>
<dbReference type="Pfam" id="PF02615">
    <property type="entry name" value="Ldh_2"/>
    <property type="match status" value="1"/>
</dbReference>
<dbReference type="InterPro" id="IPR043143">
    <property type="entry name" value="Mal/L-sulf/L-lact_DH-like_NADP"/>
</dbReference>
<dbReference type="SUPFAM" id="SSF89733">
    <property type="entry name" value="L-sulfolactate dehydrogenase-like"/>
    <property type="match status" value="1"/>
</dbReference>
<evidence type="ECO:0000256" key="1">
    <source>
        <dbReference type="ARBA" id="ARBA00023002"/>
    </source>
</evidence>
<dbReference type="Gene3D" id="1.10.1530.10">
    <property type="match status" value="1"/>
</dbReference>
<dbReference type="InterPro" id="IPR043144">
    <property type="entry name" value="Mal/L-sulf/L-lact_DH-like_ah"/>
</dbReference>
<dbReference type="InterPro" id="IPR036111">
    <property type="entry name" value="Mal/L-sulfo/L-lacto_DH-like_sf"/>
</dbReference>
<dbReference type="EMBL" id="JAHQIW010007054">
    <property type="protein sequence ID" value="KAJ1371843.1"/>
    <property type="molecule type" value="Genomic_DNA"/>
</dbReference>
<dbReference type="Gene3D" id="3.30.1370.60">
    <property type="entry name" value="Hypothetical oxidoreductase yiak, domain 2"/>
    <property type="match status" value="1"/>
</dbReference>
<dbReference type="AlphaFoldDB" id="A0AAD5WJK7"/>
<evidence type="ECO:0000313" key="3">
    <source>
        <dbReference type="Proteomes" id="UP001196413"/>
    </source>
</evidence>
<comment type="caution">
    <text evidence="2">The sequence shown here is derived from an EMBL/GenBank/DDBJ whole genome shotgun (WGS) entry which is preliminary data.</text>
</comment>
<evidence type="ECO:0000313" key="2">
    <source>
        <dbReference type="EMBL" id="KAJ1371843.1"/>
    </source>
</evidence>
<protein>
    <recommendedName>
        <fullName evidence="4">Malate dehydrogenase</fullName>
    </recommendedName>
</protein>
<dbReference type="PANTHER" id="PTHR11091">
    <property type="entry name" value="OXIDOREDUCTASE-RELATED"/>
    <property type="match status" value="1"/>
</dbReference>
<gene>
    <name evidence="2" type="ORF">KIN20_033874</name>
</gene>
<dbReference type="Proteomes" id="UP001196413">
    <property type="component" value="Unassembled WGS sequence"/>
</dbReference>
<keyword evidence="3" id="KW-1185">Reference proteome</keyword>
<dbReference type="InterPro" id="IPR003767">
    <property type="entry name" value="Malate/L-lactate_DH-like"/>
</dbReference>
<dbReference type="PANTHER" id="PTHR11091:SF4">
    <property type="entry name" value="MALATE DEHYDROGENASE"/>
    <property type="match status" value="1"/>
</dbReference>
<feature type="non-terminal residue" evidence="2">
    <location>
        <position position="1"/>
    </location>
</feature>
<accession>A0AAD5WJK7</accession>
<name>A0AAD5WJK7_PARTN</name>
<reference evidence="2" key="1">
    <citation type="submission" date="2021-06" db="EMBL/GenBank/DDBJ databases">
        <title>Parelaphostrongylus tenuis whole genome reference sequence.</title>
        <authorList>
            <person name="Garwood T.J."/>
            <person name="Larsen P.A."/>
            <person name="Fountain-Jones N.M."/>
            <person name="Garbe J.R."/>
            <person name="Macchietto M.G."/>
            <person name="Kania S.A."/>
            <person name="Gerhold R.W."/>
            <person name="Richards J.E."/>
            <person name="Wolf T.M."/>
        </authorList>
    </citation>
    <scope>NUCLEOTIDE SEQUENCE</scope>
    <source>
        <strain evidence="2">MNPRO001-30</strain>
        <tissue evidence="2">Meninges</tissue>
    </source>
</reference>
<proteinExistence type="predicted"/>